<dbReference type="EMBL" id="LAZR01049117">
    <property type="protein sequence ID" value="KKK90405.1"/>
    <property type="molecule type" value="Genomic_DNA"/>
</dbReference>
<gene>
    <name evidence="1" type="ORF">LCGC14_2723310</name>
</gene>
<reference evidence="1" key="1">
    <citation type="journal article" date="2015" name="Nature">
        <title>Complex archaea that bridge the gap between prokaryotes and eukaryotes.</title>
        <authorList>
            <person name="Spang A."/>
            <person name="Saw J.H."/>
            <person name="Jorgensen S.L."/>
            <person name="Zaremba-Niedzwiedzka K."/>
            <person name="Martijn J."/>
            <person name="Lind A.E."/>
            <person name="van Eijk R."/>
            <person name="Schleper C."/>
            <person name="Guy L."/>
            <person name="Ettema T.J."/>
        </authorList>
    </citation>
    <scope>NUCLEOTIDE SEQUENCE</scope>
</reference>
<dbReference type="AlphaFoldDB" id="A0A0F8ZWY2"/>
<feature type="non-terminal residue" evidence="1">
    <location>
        <position position="89"/>
    </location>
</feature>
<accession>A0A0F8ZWY2</accession>
<proteinExistence type="predicted"/>
<organism evidence="1">
    <name type="scientific">marine sediment metagenome</name>
    <dbReference type="NCBI Taxonomy" id="412755"/>
    <lineage>
        <taxon>unclassified sequences</taxon>
        <taxon>metagenomes</taxon>
        <taxon>ecological metagenomes</taxon>
    </lineage>
</organism>
<name>A0A0F8ZWY2_9ZZZZ</name>
<evidence type="ECO:0000313" key="1">
    <source>
        <dbReference type="EMBL" id="KKK90405.1"/>
    </source>
</evidence>
<protein>
    <submittedName>
        <fullName evidence="1">Uncharacterized protein</fullName>
    </submittedName>
</protein>
<sequence>MKAMPRRFQHKENYKLEIRQSLYSHYNKHEHFRVDIMQLAEEKMLFDFVNIANGTNKEPAEIERVDYLWGDIFINDTVAFSNKWHLHNT</sequence>
<comment type="caution">
    <text evidence="1">The sequence shown here is derived from an EMBL/GenBank/DDBJ whole genome shotgun (WGS) entry which is preliminary data.</text>
</comment>